<gene>
    <name evidence="3" type="ORF">F7D13_01085</name>
</gene>
<dbReference type="EMBL" id="CP044328">
    <property type="protein sequence ID" value="QGM92731.1"/>
    <property type="molecule type" value="Genomic_DNA"/>
</dbReference>
<evidence type="ECO:0000256" key="1">
    <source>
        <dbReference type="SAM" id="MobiDB-lite"/>
    </source>
</evidence>
<sequence length="279" mass="30958">MIEVKLTAIGAFLLFFLPLQAAAETTVTPFSALKFNGERATDYFLLRDNSTGVLMSGGRRMSRWTIKPVTSTQTDISWSNPDPQKDSPPEPPKVEEWSIRRNCMDGRSFLWLDAYRSDIGIADKSPRFRIGARRTEFRGVDGEWVKLDTSGCGAGGHLYALYDVTTDAYGIRVWGDIYMADGVTVGRRFFWQADLAYAPNVENPCRHSADSARPGLRLDEAWWDNVNGWSIGSGDMLDAEPSGANVIYGRWGVLAKGGGPGWVGGWGNRPKESFCLIEE</sequence>
<evidence type="ECO:0000256" key="2">
    <source>
        <dbReference type="SAM" id="SignalP"/>
    </source>
</evidence>
<proteinExistence type="predicted"/>
<feature type="chain" id="PRO_5046247726" evidence="2">
    <location>
        <begin position="22"/>
        <end position="279"/>
    </location>
</feature>
<reference evidence="4" key="1">
    <citation type="submission" date="2019-09" db="EMBL/GenBank/DDBJ databases">
        <title>Isolation and complete genome sequencing of Methylocystis species.</title>
        <authorList>
            <person name="Rumah B.L."/>
            <person name="Stead C.E."/>
            <person name="Stevens B.C."/>
            <person name="Minton N.P."/>
            <person name="Grosse-Honebrink A."/>
            <person name="Zhang Y."/>
        </authorList>
    </citation>
    <scope>NUCLEOTIDE SEQUENCE [LARGE SCALE GENOMIC DNA]</scope>
    <source>
        <strain evidence="4">BRCS1</strain>
    </source>
</reference>
<evidence type="ECO:0000313" key="3">
    <source>
        <dbReference type="EMBL" id="QGM92731.1"/>
    </source>
</evidence>
<feature type="signal peptide" evidence="2">
    <location>
        <begin position="1"/>
        <end position="21"/>
    </location>
</feature>
<accession>A0ABX6EH08</accession>
<reference evidence="3 4" key="2">
    <citation type="journal article" date="2021" name="AMB Express">
        <title>Isolation and characterisation of Methylocystis spp. for poly-3-hydroxybutyrate production using waste methane feedstocks.</title>
        <authorList>
            <person name="Rumah B.L."/>
            <person name="Stead C.E."/>
            <person name="Claxton Stevens B.H."/>
            <person name="Minton N.P."/>
            <person name="Grosse-Honebrink A."/>
            <person name="Zhang Y."/>
        </authorList>
    </citation>
    <scope>NUCLEOTIDE SEQUENCE [LARGE SCALE GENOMIC DNA]</scope>
    <source>
        <strain evidence="3 4">BRCS1</strain>
    </source>
</reference>
<dbReference type="Proteomes" id="UP000424673">
    <property type="component" value="Chromosome"/>
</dbReference>
<keyword evidence="2" id="KW-0732">Signal</keyword>
<protein>
    <submittedName>
        <fullName evidence="3">Uncharacterized protein</fullName>
    </submittedName>
</protein>
<dbReference type="RefSeq" id="WP_154450689.1">
    <property type="nucleotide sequence ID" value="NZ_CP044328.1"/>
</dbReference>
<keyword evidence="4" id="KW-1185">Reference proteome</keyword>
<feature type="region of interest" description="Disordered" evidence="1">
    <location>
        <begin position="72"/>
        <end position="95"/>
    </location>
</feature>
<evidence type="ECO:0000313" key="4">
    <source>
        <dbReference type="Proteomes" id="UP000424673"/>
    </source>
</evidence>
<organism evidence="3 4">
    <name type="scientific">Methylocystis rosea</name>
    <dbReference type="NCBI Taxonomy" id="173366"/>
    <lineage>
        <taxon>Bacteria</taxon>
        <taxon>Pseudomonadati</taxon>
        <taxon>Pseudomonadota</taxon>
        <taxon>Alphaproteobacteria</taxon>
        <taxon>Hyphomicrobiales</taxon>
        <taxon>Methylocystaceae</taxon>
        <taxon>Methylocystis</taxon>
    </lineage>
</organism>
<name>A0ABX6EH08_9HYPH</name>
<feature type="compositionally biased region" description="Basic and acidic residues" evidence="1">
    <location>
        <begin position="83"/>
        <end position="95"/>
    </location>
</feature>